<name>A0A917J3C7_9BACT</name>
<dbReference type="Proteomes" id="UP000627292">
    <property type="component" value="Unassembled WGS sequence"/>
</dbReference>
<organism evidence="2 3">
    <name type="scientific">Filimonas zeae</name>
    <dbReference type="NCBI Taxonomy" id="1737353"/>
    <lineage>
        <taxon>Bacteria</taxon>
        <taxon>Pseudomonadati</taxon>
        <taxon>Bacteroidota</taxon>
        <taxon>Chitinophagia</taxon>
        <taxon>Chitinophagales</taxon>
        <taxon>Chitinophagaceae</taxon>
        <taxon>Filimonas</taxon>
    </lineage>
</organism>
<feature type="domain" description="Immunity protein 43" evidence="1">
    <location>
        <begin position="9"/>
        <end position="149"/>
    </location>
</feature>
<dbReference type="EMBL" id="BMIB01000005">
    <property type="protein sequence ID" value="GGH80259.1"/>
    <property type="molecule type" value="Genomic_DNA"/>
</dbReference>
<keyword evidence="3" id="KW-1185">Reference proteome</keyword>
<evidence type="ECO:0000313" key="3">
    <source>
        <dbReference type="Proteomes" id="UP000627292"/>
    </source>
</evidence>
<evidence type="ECO:0000259" key="1">
    <source>
        <dbReference type="Pfam" id="PF15570"/>
    </source>
</evidence>
<protein>
    <recommendedName>
        <fullName evidence="1">Immunity protein 43 domain-containing protein</fullName>
    </recommendedName>
</protein>
<comment type="caution">
    <text evidence="2">The sequence shown here is derived from an EMBL/GenBank/DDBJ whole genome shotgun (WGS) entry which is preliminary data.</text>
</comment>
<accession>A0A917J3C7</accession>
<reference evidence="2" key="1">
    <citation type="journal article" date="2014" name="Int. J. Syst. Evol. Microbiol.">
        <title>Complete genome sequence of Corynebacterium casei LMG S-19264T (=DSM 44701T), isolated from a smear-ripened cheese.</title>
        <authorList>
            <consortium name="US DOE Joint Genome Institute (JGI-PGF)"/>
            <person name="Walter F."/>
            <person name="Albersmeier A."/>
            <person name="Kalinowski J."/>
            <person name="Ruckert C."/>
        </authorList>
    </citation>
    <scope>NUCLEOTIDE SEQUENCE</scope>
    <source>
        <strain evidence="2">CGMCC 1.15290</strain>
    </source>
</reference>
<sequence length="150" mass="17618">MDELFIWFNRTQLPAGYPVKDDAVFKPSFEAKNPKAVPEQKWTMFNHHKMSFPPTDAYQFPKEMYLVITKKTAPIQFDYFDCRQYVKLVSGRFLKFIQEKGLTEEYYEKAVLHIADAKGSSLAGDEYYAIRFGKFDDKLFEFPAEGRKRG</sequence>
<evidence type="ECO:0000313" key="2">
    <source>
        <dbReference type="EMBL" id="GGH80259.1"/>
    </source>
</evidence>
<gene>
    <name evidence="2" type="ORF">GCM10011379_50870</name>
</gene>
<dbReference type="AlphaFoldDB" id="A0A917J3C7"/>
<proteinExistence type="predicted"/>
<dbReference type="Pfam" id="PF15570">
    <property type="entry name" value="Imm43"/>
    <property type="match status" value="1"/>
</dbReference>
<reference evidence="2" key="2">
    <citation type="submission" date="2020-09" db="EMBL/GenBank/DDBJ databases">
        <authorList>
            <person name="Sun Q."/>
            <person name="Zhou Y."/>
        </authorList>
    </citation>
    <scope>NUCLEOTIDE SEQUENCE</scope>
    <source>
        <strain evidence="2">CGMCC 1.15290</strain>
    </source>
</reference>
<dbReference type="InterPro" id="IPR029079">
    <property type="entry name" value="Imm43"/>
</dbReference>